<dbReference type="SUPFAM" id="SSF46689">
    <property type="entry name" value="Homeodomain-like"/>
    <property type="match status" value="1"/>
</dbReference>
<dbReference type="Pfam" id="PF12833">
    <property type="entry name" value="HTH_18"/>
    <property type="match status" value="1"/>
</dbReference>
<keyword evidence="5" id="KW-1185">Reference proteome</keyword>
<dbReference type="Gene3D" id="1.10.10.60">
    <property type="entry name" value="Homeodomain-like"/>
    <property type="match status" value="1"/>
</dbReference>
<gene>
    <name evidence="4" type="ORF">MOV92_03840</name>
</gene>
<accession>A0ABY3XFK4</accession>
<dbReference type="Proteomes" id="UP000829194">
    <property type="component" value="Chromosome"/>
</dbReference>
<feature type="domain" description="HTH araC/xylS-type" evidence="3">
    <location>
        <begin position="1"/>
        <end position="31"/>
    </location>
</feature>
<name>A0ABY3XFK4_9GAMM</name>
<keyword evidence="1" id="KW-0805">Transcription regulation</keyword>
<dbReference type="PROSITE" id="PS01124">
    <property type="entry name" value="HTH_ARAC_FAMILY_2"/>
    <property type="match status" value="1"/>
</dbReference>
<dbReference type="PANTHER" id="PTHR11019:SF199">
    <property type="entry name" value="HTH-TYPE TRANSCRIPTIONAL REGULATOR NIMR"/>
    <property type="match status" value="1"/>
</dbReference>
<keyword evidence="2" id="KW-0804">Transcription</keyword>
<dbReference type="PANTHER" id="PTHR11019">
    <property type="entry name" value="HTH-TYPE TRANSCRIPTIONAL REGULATOR NIMR"/>
    <property type="match status" value="1"/>
</dbReference>
<protein>
    <submittedName>
        <fullName evidence="4">Helix-turn-helix domain-containing protein</fullName>
    </submittedName>
</protein>
<proteinExistence type="predicted"/>
<evidence type="ECO:0000313" key="5">
    <source>
        <dbReference type="Proteomes" id="UP000829194"/>
    </source>
</evidence>
<dbReference type="InterPro" id="IPR018060">
    <property type="entry name" value="HTH_AraC"/>
</dbReference>
<dbReference type="EMBL" id="CP093547">
    <property type="protein sequence ID" value="UNP30417.1"/>
    <property type="molecule type" value="Genomic_DNA"/>
</dbReference>
<evidence type="ECO:0000256" key="2">
    <source>
        <dbReference type="ARBA" id="ARBA00023163"/>
    </source>
</evidence>
<reference evidence="4 5" key="1">
    <citation type="submission" date="2022-03" db="EMBL/GenBank/DDBJ databases">
        <title>Complete genome sequence of Lysobacter capsici VKM B-2533 and Lysobacter gummosus 10.1.1, promising sources of lytic agents.</title>
        <authorList>
            <person name="Tarlachkov S.V."/>
            <person name="Kudryakova I.V."/>
            <person name="Afoshin A.S."/>
            <person name="Leontyevskaya E.A."/>
            <person name="Leontyevskaya N.V."/>
        </authorList>
    </citation>
    <scope>NUCLEOTIDE SEQUENCE [LARGE SCALE GENOMIC DNA]</scope>
    <source>
        <strain evidence="4 5">10.1.1</strain>
    </source>
</reference>
<evidence type="ECO:0000259" key="3">
    <source>
        <dbReference type="PROSITE" id="PS01124"/>
    </source>
</evidence>
<organism evidence="4 5">
    <name type="scientific">Lysobacter gummosus</name>
    <dbReference type="NCBI Taxonomy" id="262324"/>
    <lineage>
        <taxon>Bacteria</taxon>
        <taxon>Pseudomonadati</taxon>
        <taxon>Pseudomonadota</taxon>
        <taxon>Gammaproteobacteria</taxon>
        <taxon>Lysobacterales</taxon>
        <taxon>Lysobacteraceae</taxon>
        <taxon>Lysobacter</taxon>
    </lineage>
</organism>
<dbReference type="InterPro" id="IPR009057">
    <property type="entry name" value="Homeodomain-like_sf"/>
</dbReference>
<sequence>MALDLGYDSVSAFIAMFRRHLGATPTQYLKSLHD</sequence>
<dbReference type="RefSeq" id="WP_237049827.1">
    <property type="nucleotide sequence ID" value="NZ_CP011131.1"/>
</dbReference>
<evidence type="ECO:0000256" key="1">
    <source>
        <dbReference type="ARBA" id="ARBA00023015"/>
    </source>
</evidence>
<evidence type="ECO:0000313" key="4">
    <source>
        <dbReference type="EMBL" id="UNP30417.1"/>
    </source>
</evidence>